<dbReference type="AlphaFoldDB" id="A0A098LB40"/>
<evidence type="ECO:0000313" key="3">
    <source>
        <dbReference type="Proteomes" id="UP000030185"/>
    </source>
</evidence>
<evidence type="ECO:0000313" key="2">
    <source>
        <dbReference type="EMBL" id="GAL83659.1"/>
    </source>
</evidence>
<dbReference type="Proteomes" id="UP000030185">
    <property type="component" value="Unassembled WGS sequence"/>
</dbReference>
<dbReference type="EMBL" id="BBLT01000001">
    <property type="protein sequence ID" value="GAL83659.1"/>
    <property type="molecule type" value="Genomic_DNA"/>
</dbReference>
<accession>A0A098LB40</accession>
<proteinExistence type="predicted"/>
<keyword evidence="1" id="KW-0472">Membrane</keyword>
<sequence length="110" mass="12676">MDEIKGLDDSVKFVEALKTYKHWNEEIVRDKKELIISVEKTALKIKLLKVLYFGLVGYFIIAGFLNLTPAKYVTDIINYLFESDGFNPILNSCILILPTSLIFNFIIKRS</sequence>
<keyword evidence="1" id="KW-0812">Transmembrane</keyword>
<feature type="transmembrane region" description="Helical" evidence="1">
    <location>
        <begin position="50"/>
        <end position="69"/>
    </location>
</feature>
<evidence type="ECO:0000256" key="1">
    <source>
        <dbReference type="SAM" id="Phobius"/>
    </source>
</evidence>
<organism evidence="2 3">
    <name type="scientific">Sporocytophaga myxococcoides</name>
    <dbReference type="NCBI Taxonomy" id="153721"/>
    <lineage>
        <taxon>Bacteria</taxon>
        <taxon>Pseudomonadati</taxon>
        <taxon>Bacteroidota</taxon>
        <taxon>Cytophagia</taxon>
        <taxon>Cytophagales</taxon>
        <taxon>Cytophagaceae</taxon>
        <taxon>Sporocytophaga</taxon>
    </lineage>
</organism>
<keyword evidence="3" id="KW-1185">Reference proteome</keyword>
<comment type="caution">
    <text evidence="2">The sequence shown here is derived from an EMBL/GenBank/DDBJ whole genome shotgun (WGS) entry which is preliminary data.</text>
</comment>
<gene>
    <name evidence="2" type="ORF">MYP_886</name>
</gene>
<reference evidence="2 3" key="1">
    <citation type="submission" date="2014-09" db="EMBL/GenBank/DDBJ databases">
        <title>Sporocytophaga myxococcoides PG-01 genome sequencing.</title>
        <authorList>
            <person name="Liu L."/>
            <person name="Gao P.J."/>
            <person name="Chen G.J."/>
            <person name="Wang L.S."/>
        </authorList>
    </citation>
    <scope>NUCLEOTIDE SEQUENCE [LARGE SCALE GENOMIC DNA]</scope>
    <source>
        <strain evidence="2 3">PG-01</strain>
    </source>
</reference>
<feature type="transmembrane region" description="Helical" evidence="1">
    <location>
        <begin position="89"/>
        <end position="107"/>
    </location>
</feature>
<name>A0A098LB40_9BACT</name>
<dbReference type="RefSeq" id="WP_045458837.1">
    <property type="nucleotide sequence ID" value="NZ_BBLT01000001.1"/>
</dbReference>
<keyword evidence="1" id="KW-1133">Transmembrane helix</keyword>
<protein>
    <submittedName>
        <fullName evidence="2">Uncharacterized protein</fullName>
    </submittedName>
</protein>